<reference evidence="1 2" key="1">
    <citation type="journal article" date="2014" name="Am. J. Bot.">
        <title>Genome assembly and annotation for red clover (Trifolium pratense; Fabaceae).</title>
        <authorList>
            <person name="Istvanek J."/>
            <person name="Jaros M."/>
            <person name="Krenek A."/>
            <person name="Repkova J."/>
        </authorList>
    </citation>
    <scope>NUCLEOTIDE SEQUENCE [LARGE SCALE GENOMIC DNA]</scope>
    <source>
        <strain evidence="2">cv. Tatra</strain>
        <tissue evidence="1">Young leaves</tissue>
    </source>
</reference>
<comment type="caution">
    <text evidence="1">The sequence shown here is derived from an EMBL/GenBank/DDBJ whole genome shotgun (WGS) entry which is preliminary data.</text>
</comment>
<gene>
    <name evidence="1" type="ORF">L195_g062757</name>
</gene>
<proteinExistence type="predicted"/>
<organism evidence="1 2">
    <name type="scientific">Trifolium pratense</name>
    <name type="common">Red clover</name>
    <dbReference type="NCBI Taxonomy" id="57577"/>
    <lineage>
        <taxon>Eukaryota</taxon>
        <taxon>Viridiplantae</taxon>
        <taxon>Streptophyta</taxon>
        <taxon>Embryophyta</taxon>
        <taxon>Tracheophyta</taxon>
        <taxon>Spermatophyta</taxon>
        <taxon>Magnoliopsida</taxon>
        <taxon>eudicotyledons</taxon>
        <taxon>Gunneridae</taxon>
        <taxon>Pentapetalae</taxon>
        <taxon>rosids</taxon>
        <taxon>fabids</taxon>
        <taxon>Fabales</taxon>
        <taxon>Fabaceae</taxon>
        <taxon>Papilionoideae</taxon>
        <taxon>50 kb inversion clade</taxon>
        <taxon>NPAAA clade</taxon>
        <taxon>Hologalegina</taxon>
        <taxon>IRL clade</taxon>
        <taxon>Trifolieae</taxon>
        <taxon>Trifolium</taxon>
    </lineage>
</organism>
<name>A0A2K3KHJ3_TRIPR</name>
<feature type="non-terminal residue" evidence="1">
    <location>
        <position position="40"/>
    </location>
</feature>
<dbReference type="Proteomes" id="UP000236291">
    <property type="component" value="Unassembled WGS sequence"/>
</dbReference>
<dbReference type="EMBL" id="ASHM01184349">
    <property type="protein sequence ID" value="PNX65757.1"/>
    <property type="molecule type" value="Genomic_DNA"/>
</dbReference>
<dbReference type="AlphaFoldDB" id="A0A2K3KHJ3"/>
<reference evidence="1 2" key="2">
    <citation type="journal article" date="2017" name="Front. Plant Sci.">
        <title>Gene Classification and Mining of Molecular Markers Useful in Red Clover (Trifolium pratense) Breeding.</title>
        <authorList>
            <person name="Istvanek J."/>
            <person name="Dluhosova J."/>
            <person name="Dluhos P."/>
            <person name="Patkova L."/>
            <person name="Nedelnik J."/>
            <person name="Repkova J."/>
        </authorList>
    </citation>
    <scope>NUCLEOTIDE SEQUENCE [LARGE SCALE GENOMIC DNA]</scope>
    <source>
        <strain evidence="2">cv. Tatra</strain>
        <tissue evidence="1">Young leaves</tissue>
    </source>
</reference>
<evidence type="ECO:0000313" key="1">
    <source>
        <dbReference type="EMBL" id="PNX65757.1"/>
    </source>
</evidence>
<evidence type="ECO:0000313" key="2">
    <source>
        <dbReference type="Proteomes" id="UP000236291"/>
    </source>
</evidence>
<protein>
    <submittedName>
        <fullName evidence="1">Uncharacterized protein</fullName>
    </submittedName>
</protein>
<accession>A0A2K3KHJ3</accession>
<sequence>MDTVGCGGCFEIPMIIGGRSKGYTQRIGAASDALHVEMRR</sequence>